<dbReference type="EMBL" id="LXQA011179949">
    <property type="protein sequence ID" value="MCI87949.1"/>
    <property type="molecule type" value="Genomic_DNA"/>
</dbReference>
<feature type="non-terminal residue" evidence="2">
    <location>
        <position position="64"/>
    </location>
</feature>
<dbReference type="AlphaFoldDB" id="A0A392VKP6"/>
<feature type="compositionally biased region" description="Basic and acidic residues" evidence="1">
    <location>
        <begin position="27"/>
        <end position="42"/>
    </location>
</feature>
<evidence type="ECO:0000313" key="2">
    <source>
        <dbReference type="EMBL" id="MCI87949.1"/>
    </source>
</evidence>
<proteinExistence type="predicted"/>
<feature type="region of interest" description="Disordered" evidence="1">
    <location>
        <begin position="1"/>
        <end position="53"/>
    </location>
</feature>
<protein>
    <submittedName>
        <fullName evidence="2">Uncharacterized protein</fullName>
    </submittedName>
</protein>
<evidence type="ECO:0000256" key="1">
    <source>
        <dbReference type="SAM" id="MobiDB-lite"/>
    </source>
</evidence>
<comment type="caution">
    <text evidence="2">The sequence shown here is derived from an EMBL/GenBank/DDBJ whole genome shotgun (WGS) entry which is preliminary data.</text>
</comment>
<name>A0A392VKP6_9FABA</name>
<accession>A0A392VKP6</accession>
<dbReference type="Proteomes" id="UP000265520">
    <property type="component" value="Unassembled WGS sequence"/>
</dbReference>
<evidence type="ECO:0000313" key="3">
    <source>
        <dbReference type="Proteomes" id="UP000265520"/>
    </source>
</evidence>
<keyword evidence="3" id="KW-1185">Reference proteome</keyword>
<sequence length="64" mass="7176">MQRRKPPRQFLQGPPSGQASPSVVVEVTREKRPHEEEPREVVPWKNPRVDSAGGPVVFTGFTLV</sequence>
<reference evidence="2 3" key="1">
    <citation type="journal article" date="2018" name="Front. Plant Sci.">
        <title>Red Clover (Trifolium pratense) and Zigzag Clover (T. medium) - A Picture of Genomic Similarities and Differences.</title>
        <authorList>
            <person name="Dluhosova J."/>
            <person name="Istvanek J."/>
            <person name="Nedelnik J."/>
            <person name="Repkova J."/>
        </authorList>
    </citation>
    <scope>NUCLEOTIDE SEQUENCE [LARGE SCALE GENOMIC DNA]</scope>
    <source>
        <strain evidence="3">cv. 10/8</strain>
        <tissue evidence="2">Leaf</tissue>
    </source>
</reference>
<organism evidence="2 3">
    <name type="scientific">Trifolium medium</name>
    <dbReference type="NCBI Taxonomy" id="97028"/>
    <lineage>
        <taxon>Eukaryota</taxon>
        <taxon>Viridiplantae</taxon>
        <taxon>Streptophyta</taxon>
        <taxon>Embryophyta</taxon>
        <taxon>Tracheophyta</taxon>
        <taxon>Spermatophyta</taxon>
        <taxon>Magnoliopsida</taxon>
        <taxon>eudicotyledons</taxon>
        <taxon>Gunneridae</taxon>
        <taxon>Pentapetalae</taxon>
        <taxon>rosids</taxon>
        <taxon>fabids</taxon>
        <taxon>Fabales</taxon>
        <taxon>Fabaceae</taxon>
        <taxon>Papilionoideae</taxon>
        <taxon>50 kb inversion clade</taxon>
        <taxon>NPAAA clade</taxon>
        <taxon>Hologalegina</taxon>
        <taxon>IRL clade</taxon>
        <taxon>Trifolieae</taxon>
        <taxon>Trifolium</taxon>
    </lineage>
</organism>